<proteinExistence type="predicted"/>
<name>A0A151GPN4_DRECN</name>
<keyword evidence="2" id="KW-1185">Reference proteome</keyword>
<reference evidence="1 2" key="1">
    <citation type="journal article" date="2016" name="Sci. Rep.">
        <title>Insights into Adaptations to a Near-Obligate Nematode Endoparasitic Lifestyle from the Finished Genome of Drechmeria coniospora.</title>
        <authorList>
            <person name="Zhang L."/>
            <person name="Zhou Z."/>
            <person name="Guo Q."/>
            <person name="Fokkens L."/>
            <person name="Miskei M."/>
            <person name="Pocsi I."/>
            <person name="Zhang W."/>
            <person name="Chen M."/>
            <person name="Wang L."/>
            <person name="Sun Y."/>
            <person name="Donzelli B.G."/>
            <person name="Gibson D.M."/>
            <person name="Nelson D.R."/>
            <person name="Luo J.G."/>
            <person name="Rep M."/>
            <person name="Liu H."/>
            <person name="Yang S."/>
            <person name="Wang J."/>
            <person name="Krasnoff S.B."/>
            <person name="Xu Y."/>
            <person name="Molnar I."/>
            <person name="Lin M."/>
        </authorList>
    </citation>
    <scope>NUCLEOTIDE SEQUENCE [LARGE SCALE GENOMIC DNA]</scope>
    <source>
        <strain evidence="1 2">ARSEF 6962</strain>
    </source>
</reference>
<protein>
    <submittedName>
        <fullName evidence="1">Uncharacterized protein</fullName>
    </submittedName>
</protein>
<sequence length="291" mass="31584">MAAESLSARQDFLTEPCVALVDGPSSRSLPPPPPPPPPLLSVGFFSTGTRFGGCHGPPVHSTYFSMAKLDEAPVAVSSKSPNVWAVTSDRPSRTYLLSWLGSSSPRMMSSLLCASVRLLPLPVAVLLRLRSKSTRPRAATAGWPAFVLVSVRRQRHRRRRMQASPAISCLTLPSHSTPLVGDGFLHGRRQVEQVSSETIRISTTTPASVGHAPYRVPGQGYAVSSPWPPTDSCSKASRTPEAWPSRHQRWKVYTSTWSSHVLSRLVQVRTKRHLVPASSGSLVADGEPTTR</sequence>
<gene>
    <name evidence="1" type="ORF">DCS_00183</name>
</gene>
<evidence type="ECO:0000313" key="2">
    <source>
        <dbReference type="Proteomes" id="UP000076580"/>
    </source>
</evidence>
<organism evidence="1 2">
    <name type="scientific">Drechmeria coniospora</name>
    <name type="common">Nematophagous fungus</name>
    <name type="synonym">Meria coniospora</name>
    <dbReference type="NCBI Taxonomy" id="98403"/>
    <lineage>
        <taxon>Eukaryota</taxon>
        <taxon>Fungi</taxon>
        <taxon>Dikarya</taxon>
        <taxon>Ascomycota</taxon>
        <taxon>Pezizomycotina</taxon>
        <taxon>Sordariomycetes</taxon>
        <taxon>Hypocreomycetidae</taxon>
        <taxon>Hypocreales</taxon>
        <taxon>Ophiocordycipitaceae</taxon>
        <taxon>Drechmeria</taxon>
    </lineage>
</organism>
<accession>A0A151GPN4</accession>
<dbReference type="RefSeq" id="XP_040658408.1">
    <property type="nucleotide sequence ID" value="XM_040797525.1"/>
</dbReference>
<dbReference type="Proteomes" id="UP000076580">
    <property type="component" value="Chromosome 01"/>
</dbReference>
<dbReference type="GeneID" id="63712826"/>
<evidence type="ECO:0000313" key="1">
    <source>
        <dbReference type="EMBL" id="KYK59056.1"/>
    </source>
</evidence>
<dbReference type="AlphaFoldDB" id="A0A151GPN4"/>
<comment type="caution">
    <text evidence="1">The sequence shown here is derived from an EMBL/GenBank/DDBJ whole genome shotgun (WGS) entry which is preliminary data.</text>
</comment>
<dbReference type="InParanoid" id="A0A151GPN4"/>
<dbReference type="EMBL" id="LAYC01000001">
    <property type="protein sequence ID" value="KYK59056.1"/>
    <property type="molecule type" value="Genomic_DNA"/>
</dbReference>